<dbReference type="KEGG" id="nlo:107227958"/>
<feature type="transmembrane region" description="Helical" evidence="1">
    <location>
        <begin position="293"/>
        <end position="313"/>
    </location>
</feature>
<name>A0A6J0CFG7_NEOLC</name>
<sequence length="765" mass="86361">MAMMERLVVTVIVAVQLLHGVAVIATPKTVDLIKSVKLNGLKDEEILEALSLNKTENSDNYTLAELIDHLGNHTAANQQPAQQDRVWIINSTETLHTNTFYENFAEEIDRESGNLLELIPAYLPGTGPVSAECRRDSNIFKRELNKLSLWALKMFDATAKIPSGLLNGNVNQFGDFDECVGVQGSEGIQGQYCLAYLKLDMDDSRPDLKHLHRLLHSHYAFNSNLTDPGHRVPRFSTVNWAVCTPASCSPQDVEVSLRHAIAKHTAQTGLKISVRVDSEMCQRRRKDSYPMEMIVASCFFMGVIALAVVASVYDHYELSASELLLSFSLKRNFNKLISLERGEGDIASLHGVRALNALMLIVAHKSMAMFFNPYINRTEMAEYLGKPWTVIGRAASLYTDPFIMLSGLLTTYSFVGRLNRTGALDIKREYLSRILRLVPTLGALIIFCTFVMPFMGSGPQWNLVVTHHADICKKTWWRNFLFVHNYFGFENMCLTHTHHLGIDTQLFAASPLIVFLLWKRPKIGTVVLTVLAVLSTMLRYKVTYDRQLNNYVFFGTSIKQLFDTANHSYILPTHRLTVYIIGVLTGYLLRTFPKDYKLNPIFVNVGWLVSTLMFVAAFVGPAPMGSINYIYNPIHGAVYNAFSPIGWCILFSWIAFLSHTGNSNGILSRIFAWRGFLICTRLSYAIYLTQFPVFFYNVGMKRGAEYYGFIGTLLNVKELTWILISSVILTLLFETPFQNIKNHLLRKPKMPVATEPTGNEKSKSE</sequence>
<dbReference type="Pfam" id="PF01757">
    <property type="entry name" value="Acyl_transf_3"/>
    <property type="match status" value="1"/>
</dbReference>
<proteinExistence type="predicted"/>
<dbReference type="Pfam" id="PF20146">
    <property type="entry name" value="NRF"/>
    <property type="match status" value="1"/>
</dbReference>
<feature type="transmembrane region" description="Helical" evidence="1">
    <location>
        <begin position="500"/>
        <end position="518"/>
    </location>
</feature>
<evidence type="ECO:0000259" key="3">
    <source>
        <dbReference type="SMART" id="SM00703"/>
    </source>
</evidence>
<keyword evidence="1" id="KW-0472">Membrane</keyword>
<dbReference type="InParanoid" id="A0A6J0CFG7"/>
<feature type="signal peptide" evidence="2">
    <location>
        <begin position="1"/>
        <end position="20"/>
    </location>
</feature>
<gene>
    <name evidence="5" type="primary">LOC107227958</name>
</gene>
<dbReference type="RefSeq" id="XP_015524774.1">
    <property type="nucleotide sequence ID" value="XM_015669288.2"/>
</dbReference>
<feature type="transmembrane region" description="Helical" evidence="1">
    <location>
        <begin position="678"/>
        <end position="699"/>
    </location>
</feature>
<evidence type="ECO:0000313" key="4">
    <source>
        <dbReference type="Proteomes" id="UP000829291"/>
    </source>
</evidence>
<dbReference type="InterPro" id="IPR002656">
    <property type="entry name" value="Acyl_transf_3_dom"/>
</dbReference>
<feature type="domain" description="Nose resistant-to-fluoxetine protein N-terminal" evidence="3">
    <location>
        <begin position="130"/>
        <end position="276"/>
    </location>
</feature>
<keyword evidence="1" id="KW-0812">Transmembrane</keyword>
<dbReference type="SMART" id="SM00703">
    <property type="entry name" value="NRF"/>
    <property type="match status" value="1"/>
</dbReference>
<dbReference type="Proteomes" id="UP000829291">
    <property type="component" value="Chromosome 2"/>
</dbReference>
<feature type="transmembrane region" description="Helical" evidence="1">
    <location>
        <begin position="601"/>
        <end position="619"/>
    </location>
</feature>
<feature type="transmembrane region" description="Helical" evidence="1">
    <location>
        <begin position="639"/>
        <end position="657"/>
    </location>
</feature>
<feature type="transmembrane region" description="Helical" evidence="1">
    <location>
        <begin position="435"/>
        <end position="455"/>
    </location>
</feature>
<feature type="transmembrane region" description="Helical" evidence="1">
    <location>
        <begin position="569"/>
        <end position="589"/>
    </location>
</feature>
<reference evidence="5" key="1">
    <citation type="submission" date="2025-08" db="UniProtKB">
        <authorList>
            <consortium name="RefSeq"/>
        </authorList>
    </citation>
    <scope>IDENTIFICATION</scope>
    <source>
        <tissue evidence="5">Thorax and Abdomen</tissue>
    </source>
</reference>
<keyword evidence="4" id="KW-1185">Reference proteome</keyword>
<keyword evidence="1" id="KW-1133">Transmembrane helix</keyword>
<organism evidence="5">
    <name type="scientific">Neodiprion lecontei</name>
    <name type="common">Redheaded pine sawfly</name>
    <dbReference type="NCBI Taxonomy" id="441921"/>
    <lineage>
        <taxon>Eukaryota</taxon>
        <taxon>Metazoa</taxon>
        <taxon>Ecdysozoa</taxon>
        <taxon>Arthropoda</taxon>
        <taxon>Hexapoda</taxon>
        <taxon>Insecta</taxon>
        <taxon>Pterygota</taxon>
        <taxon>Neoptera</taxon>
        <taxon>Endopterygota</taxon>
        <taxon>Hymenoptera</taxon>
        <taxon>Tenthredinoidea</taxon>
        <taxon>Diprionidae</taxon>
        <taxon>Diprioninae</taxon>
        <taxon>Neodiprion</taxon>
    </lineage>
</organism>
<accession>A0A6J0CFG7</accession>
<feature type="chain" id="PRO_5027062511" evidence="2">
    <location>
        <begin position="21"/>
        <end position="765"/>
    </location>
</feature>
<protein>
    <submittedName>
        <fullName evidence="5">O-acyltransferase like protein</fullName>
    </submittedName>
</protein>
<dbReference type="InterPro" id="IPR052728">
    <property type="entry name" value="O2_lipid_transport_reg"/>
</dbReference>
<evidence type="ECO:0000313" key="5">
    <source>
        <dbReference type="RefSeq" id="XP_015524774.1"/>
    </source>
</evidence>
<dbReference type="OrthoDB" id="4794873at2759"/>
<evidence type="ECO:0000256" key="2">
    <source>
        <dbReference type="SAM" id="SignalP"/>
    </source>
</evidence>
<dbReference type="PANTHER" id="PTHR11161:SF4">
    <property type="entry name" value="DROP DEAD"/>
    <property type="match status" value="1"/>
</dbReference>
<dbReference type="GO" id="GO:0016747">
    <property type="term" value="F:acyltransferase activity, transferring groups other than amino-acyl groups"/>
    <property type="evidence" value="ECO:0007669"/>
    <property type="project" value="InterPro"/>
</dbReference>
<dbReference type="PANTHER" id="PTHR11161">
    <property type="entry name" value="O-ACYLTRANSFERASE"/>
    <property type="match status" value="1"/>
</dbReference>
<feature type="transmembrane region" description="Helical" evidence="1">
    <location>
        <begin position="525"/>
        <end position="542"/>
    </location>
</feature>
<dbReference type="AlphaFoldDB" id="A0A6J0CFG7"/>
<dbReference type="InterPro" id="IPR006621">
    <property type="entry name" value="Nose-resist-to-fluoxetine_N"/>
</dbReference>
<evidence type="ECO:0000256" key="1">
    <source>
        <dbReference type="SAM" id="Phobius"/>
    </source>
</evidence>
<dbReference type="GeneID" id="107227958"/>
<keyword evidence="2" id="KW-0732">Signal</keyword>